<comment type="caution">
    <text evidence="2">The sequence shown here is derived from an EMBL/GenBank/DDBJ whole genome shotgun (WGS) entry which is preliminary data.</text>
</comment>
<feature type="compositionally biased region" description="Polar residues" evidence="1">
    <location>
        <begin position="40"/>
        <end position="53"/>
    </location>
</feature>
<dbReference type="AlphaFoldDB" id="A0A5C6BHD2"/>
<sequence length="195" mass="20911">MKSTLILIRPNVFSIVTLLAVMLPWSTYLHAQAIPAEPPASQQVPAETPQSSGVPELIEPTADPAAAAKIEEALQGKESKSTPGGVLGDVIDIIREQGSVLDGSSLDPRLVAPEPRILSHTQFNSDETGATSVRTAEALLRTARLLETHAGAAGRPGKPRHRERHAQLLPIPELVHQMRIQAARLLATEFPQAID</sequence>
<evidence type="ECO:0000256" key="1">
    <source>
        <dbReference type="SAM" id="MobiDB-lite"/>
    </source>
</evidence>
<accession>A0A5C6BHD2</accession>
<dbReference type="EMBL" id="SJPU01000003">
    <property type="protein sequence ID" value="TWU10716.1"/>
    <property type="molecule type" value="Genomic_DNA"/>
</dbReference>
<keyword evidence="3" id="KW-1185">Reference proteome</keyword>
<feature type="region of interest" description="Disordered" evidence="1">
    <location>
        <begin position="39"/>
        <end position="58"/>
    </location>
</feature>
<protein>
    <submittedName>
        <fullName evidence="2">Uncharacterized protein</fullName>
    </submittedName>
</protein>
<reference evidence="2 3" key="1">
    <citation type="journal article" date="2020" name="Antonie Van Leeuwenhoek">
        <title>Rhodopirellula heiligendammensis sp. nov., Rhodopirellula pilleata sp. nov., and Rhodopirellula solitaria sp. nov. isolated from natural or artificial marine surfaces in Northern Germany and California, USA, and emended description of the genus Rhodopirellula.</title>
        <authorList>
            <person name="Kallscheuer N."/>
            <person name="Wiegand S."/>
            <person name="Jogler M."/>
            <person name="Boedeker C."/>
            <person name="Peeters S.H."/>
            <person name="Rast P."/>
            <person name="Heuer A."/>
            <person name="Jetten M.S.M."/>
            <person name="Rohde M."/>
            <person name="Jogler C."/>
        </authorList>
    </citation>
    <scope>NUCLEOTIDE SEQUENCE [LARGE SCALE GENOMIC DNA]</scope>
    <source>
        <strain evidence="2 3">Poly21</strain>
    </source>
</reference>
<evidence type="ECO:0000313" key="2">
    <source>
        <dbReference type="EMBL" id="TWU10716.1"/>
    </source>
</evidence>
<dbReference type="RefSeq" id="WP_146409112.1">
    <property type="nucleotide sequence ID" value="NZ_SJPU01000003.1"/>
</dbReference>
<dbReference type="OrthoDB" id="279444at2"/>
<dbReference type="Proteomes" id="UP000319908">
    <property type="component" value="Unassembled WGS sequence"/>
</dbReference>
<name>A0A5C6BHD2_9BACT</name>
<gene>
    <name evidence="2" type="ORF">Poly21_46220</name>
</gene>
<proteinExistence type="predicted"/>
<evidence type="ECO:0000313" key="3">
    <source>
        <dbReference type="Proteomes" id="UP000319908"/>
    </source>
</evidence>
<organism evidence="2 3">
    <name type="scientific">Allorhodopirellula heiligendammensis</name>
    <dbReference type="NCBI Taxonomy" id="2714739"/>
    <lineage>
        <taxon>Bacteria</taxon>
        <taxon>Pseudomonadati</taxon>
        <taxon>Planctomycetota</taxon>
        <taxon>Planctomycetia</taxon>
        <taxon>Pirellulales</taxon>
        <taxon>Pirellulaceae</taxon>
        <taxon>Allorhodopirellula</taxon>
    </lineage>
</organism>